<organism evidence="2 3">
    <name type="scientific">Methylobacterium organophilum</name>
    <dbReference type="NCBI Taxonomy" id="410"/>
    <lineage>
        <taxon>Bacteria</taxon>
        <taxon>Pseudomonadati</taxon>
        <taxon>Pseudomonadota</taxon>
        <taxon>Alphaproteobacteria</taxon>
        <taxon>Hyphomicrobiales</taxon>
        <taxon>Methylobacteriaceae</taxon>
        <taxon>Methylobacterium</taxon>
    </lineage>
</organism>
<protein>
    <submittedName>
        <fullName evidence="2">Uncharacterized protein</fullName>
    </submittedName>
</protein>
<sequence>MYIKIVNIFIMILVMLCRSGPLHAQERAEQKDLSHIVIASPSIVTCPAANCPTPPQSKPVLSTQVIYGTTTKDATQPEWLSSLGMFVNTGHPDGQKVTQYLGIVQAPGAGTVWSLNTDAVRNGTMGGANSFGGFVGSGKPGIPGTIGEKNGTIGYELDFTNWDAHSSPGKGPFTVGQYVHAQGSFTSLSAIYLDAHMGNGAQAWHNGLFFNGSDVIEMNTFMDATRSRHSLTVAGQHDIGLNTTMANSDMTAVALKSGQTACFDGRSHCITWRDGKLIYLNARGTPVFTIDEDGNASFAGKVRENSAR</sequence>
<dbReference type="Proteomes" id="UP001055156">
    <property type="component" value="Unassembled WGS sequence"/>
</dbReference>
<reference evidence="2" key="1">
    <citation type="journal article" date="2021" name="Front. Microbiol.">
        <title>Comprehensive Comparative Genomics and Phenotyping of Methylobacterium Species.</title>
        <authorList>
            <person name="Alessa O."/>
            <person name="Ogura Y."/>
            <person name="Fujitani Y."/>
            <person name="Takami H."/>
            <person name="Hayashi T."/>
            <person name="Sahin N."/>
            <person name="Tani A."/>
        </authorList>
    </citation>
    <scope>NUCLEOTIDE SEQUENCE</scope>
    <source>
        <strain evidence="2">NBRC 15689</strain>
    </source>
</reference>
<evidence type="ECO:0000313" key="2">
    <source>
        <dbReference type="EMBL" id="GJE29716.1"/>
    </source>
</evidence>
<keyword evidence="3" id="KW-1185">Reference proteome</keyword>
<keyword evidence="1" id="KW-0732">Signal</keyword>
<reference evidence="2" key="2">
    <citation type="submission" date="2021-08" db="EMBL/GenBank/DDBJ databases">
        <authorList>
            <person name="Tani A."/>
            <person name="Ola A."/>
            <person name="Ogura Y."/>
            <person name="Katsura K."/>
            <person name="Hayashi T."/>
        </authorList>
    </citation>
    <scope>NUCLEOTIDE SEQUENCE</scope>
    <source>
        <strain evidence="2">NBRC 15689</strain>
    </source>
</reference>
<comment type="caution">
    <text evidence="2">The sequence shown here is derived from an EMBL/GenBank/DDBJ whole genome shotgun (WGS) entry which is preliminary data.</text>
</comment>
<feature type="chain" id="PRO_5046108080" evidence="1">
    <location>
        <begin position="25"/>
        <end position="308"/>
    </location>
</feature>
<gene>
    <name evidence="2" type="ORF">LKMONMHP_4600</name>
</gene>
<evidence type="ECO:0000256" key="1">
    <source>
        <dbReference type="SAM" id="SignalP"/>
    </source>
</evidence>
<name>A0ABQ4TDF6_METOR</name>
<accession>A0ABQ4TDF6</accession>
<feature type="signal peptide" evidence="1">
    <location>
        <begin position="1"/>
        <end position="24"/>
    </location>
</feature>
<dbReference type="RefSeq" id="WP_238314860.1">
    <property type="nucleotide sequence ID" value="NZ_BPQV01000019.1"/>
</dbReference>
<dbReference type="EMBL" id="BPQV01000019">
    <property type="protein sequence ID" value="GJE29716.1"/>
    <property type="molecule type" value="Genomic_DNA"/>
</dbReference>
<proteinExistence type="predicted"/>
<evidence type="ECO:0000313" key="3">
    <source>
        <dbReference type="Proteomes" id="UP001055156"/>
    </source>
</evidence>